<dbReference type="Pfam" id="PF02073">
    <property type="entry name" value="Peptidase_M29"/>
    <property type="match status" value="1"/>
</dbReference>
<dbReference type="AlphaFoldDB" id="D7BGQ6"/>
<comment type="cofactor">
    <cofactor evidence="1">
        <name>Co(2+)</name>
        <dbReference type="ChEBI" id="CHEBI:48828"/>
    </cofactor>
</comment>
<sequence length="357" mass="39537">MEITFAELLSDYCLEARPSQTVLIEAQTPALPLIQALVPALLERGAYPLVLLEYPEQGRHFYEKAGAWLEQVPPIRRQMVEAANASLRVYSEENPLSLSGIDPARIAKHRKAWRELSEIRLGKRWALTLYPTPGYAQQAGMATGDFRAFVQRALFLDKPDPVAAWRELATFQAALIERLRKVREIRLEAKGTDLRLNVEGRTWVNSDGKRNMPSGEVFTGPWETSAGGEVTFNLPAVVAGQRVEGVYLRFQQGQVVEARAERGEEYLHSMLETDPGAKFLGELGIGTNFGIDRPTGIVLFDEKIGGSVHLALGNSYPETGGTNNSAVHWDLVLDLRAGGRIWADGEVLQENGQFVGI</sequence>
<dbReference type="Proteomes" id="UP000001916">
    <property type="component" value="Chromosome"/>
</dbReference>
<keyword evidence="11" id="KW-1185">Reference proteome</keyword>
<protein>
    <submittedName>
        <fullName evidence="10">Peptidase M29 aminopeptidase II</fullName>
    </submittedName>
</protein>
<dbReference type="SUPFAM" id="SSF144052">
    <property type="entry name" value="Thermophilic metalloprotease-like"/>
    <property type="match status" value="1"/>
</dbReference>
<reference evidence="10 11" key="1">
    <citation type="journal article" date="2010" name="Stand. Genomic Sci.">
        <title>Complete genome sequence of Meiothermus silvanus type strain (VI-R2).</title>
        <authorList>
            <person name="Sikorski J."/>
            <person name="Tindall B.J."/>
            <person name="Lowry S."/>
            <person name="Lucas S."/>
            <person name="Nolan M."/>
            <person name="Copeland A."/>
            <person name="Glavina Del Rio T."/>
            <person name="Tice H."/>
            <person name="Cheng J.F."/>
            <person name="Han C."/>
            <person name="Pitluck S."/>
            <person name="Liolios K."/>
            <person name="Ivanova N."/>
            <person name="Mavromatis K."/>
            <person name="Mikhailova N."/>
            <person name="Pati A."/>
            <person name="Goodwin L."/>
            <person name="Chen A."/>
            <person name="Palaniappan K."/>
            <person name="Land M."/>
            <person name="Hauser L."/>
            <person name="Chang Y.J."/>
            <person name="Jeffries C.D."/>
            <person name="Rohde M."/>
            <person name="Goker M."/>
            <person name="Woyke T."/>
            <person name="Bristow J."/>
            <person name="Eisen J.A."/>
            <person name="Markowitz V."/>
            <person name="Hugenholtz P."/>
            <person name="Kyrpides N.C."/>
            <person name="Klenk H.P."/>
            <person name="Lapidus A."/>
        </authorList>
    </citation>
    <scope>NUCLEOTIDE SEQUENCE [LARGE SCALE GENOMIC DNA]</scope>
    <source>
        <strain evidence="11">ATCC 700542 / DSM 9946 / VI-R2</strain>
    </source>
</reference>
<dbReference type="eggNOG" id="COG2309">
    <property type="taxonomic scope" value="Bacteria"/>
</dbReference>
<gene>
    <name evidence="10" type="ordered locus">Mesil_0115</name>
</gene>
<accession>D7BGQ6</accession>
<evidence type="ECO:0000256" key="7">
    <source>
        <dbReference type="ARBA" id="ARBA00022723"/>
    </source>
</evidence>
<evidence type="ECO:0000256" key="9">
    <source>
        <dbReference type="ARBA" id="ARBA00023049"/>
    </source>
</evidence>
<keyword evidence="9" id="KW-0482">Metalloprotease</keyword>
<dbReference type="STRING" id="526227.Mesil_0115"/>
<dbReference type="Gene3D" id="3.40.1830.10">
    <property type="entry name" value="Thermophilic metalloprotease (M29)"/>
    <property type="match status" value="1"/>
</dbReference>
<dbReference type="PRINTS" id="PR00919">
    <property type="entry name" value="THERMOPTASE"/>
</dbReference>
<dbReference type="OrthoDB" id="9803993at2"/>
<evidence type="ECO:0000256" key="8">
    <source>
        <dbReference type="ARBA" id="ARBA00022801"/>
    </source>
</evidence>
<proteinExistence type="inferred from homology"/>
<dbReference type="InterPro" id="IPR000787">
    <property type="entry name" value="Peptidase_M29"/>
</dbReference>
<comment type="similarity">
    <text evidence="4">Belongs to the peptidase M29 family.</text>
</comment>
<evidence type="ECO:0000256" key="1">
    <source>
        <dbReference type="ARBA" id="ARBA00001941"/>
    </source>
</evidence>
<evidence type="ECO:0000313" key="10">
    <source>
        <dbReference type="EMBL" id="ADH62060.1"/>
    </source>
</evidence>
<comment type="cofactor">
    <cofactor evidence="2">
        <name>Mg(2+)</name>
        <dbReference type="ChEBI" id="CHEBI:18420"/>
    </cofactor>
</comment>
<dbReference type="GO" id="GO:0004177">
    <property type="term" value="F:aminopeptidase activity"/>
    <property type="evidence" value="ECO:0007669"/>
    <property type="project" value="UniProtKB-KW"/>
</dbReference>
<keyword evidence="6" id="KW-0645">Protease</keyword>
<dbReference type="InterPro" id="IPR035097">
    <property type="entry name" value="M29_N-terminal"/>
</dbReference>
<keyword evidence="5 10" id="KW-0031">Aminopeptidase</keyword>
<comment type="cofactor">
    <cofactor evidence="3">
        <name>Zn(2+)</name>
        <dbReference type="ChEBI" id="CHEBI:29105"/>
    </cofactor>
</comment>
<keyword evidence="7" id="KW-0479">Metal-binding</keyword>
<dbReference type="PANTHER" id="PTHR34448">
    <property type="entry name" value="AMINOPEPTIDASE"/>
    <property type="match status" value="1"/>
</dbReference>
<dbReference type="GO" id="GO:0008237">
    <property type="term" value="F:metallopeptidase activity"/>
    <property type="evidence" value="ECO:0007669"/>
    <property type="project" value="UniProtKB-KW"/>
</dbReference>
<evidence type="ECO:0000256" key="4">
    <source>
        <dbReference type="ARBA" id="ARBA00008236"/>
    </source>
</evidence>
<dbReference type="EMBL" id="CP002042">
    <property type="protein sequence ID" value="ADH62060.1"/>
    <property type="molecule type" value="Genomic_DNA"/>
</dbReference>
<evidence type="ECO:0000256" key="5">
    <source>
        <dbReference type="ARBA" id="ARBA00022438"/>
    </source>
</evidence>
<evidence type="ECO:0000256" key="6">
    <source>
        <dbReference type="ARBA" id="ARBA00022670"/>
    </source>
</evidence>
<dbReference type="GO" id="GO:0006508">
    <property type="term" value="P:proteolysis"/>
    <property type="evidence" value="ECO:0007669"/>
    <property type="project" value="UniProtKB-KW"/>
</dbReference>
<evidence type="ECO:0000313" key="11">
    <source>
        <dbReference type="Proteomes" id="UP000001916"/>
    </source>
</evidence>
<evidence type="ECO:0000256" key="3">
    <source>
        <dbReference type="ARBA" id="ARBA00001947"/>
    </source>
</evidence>
<dbReference type="RefSeq" id="WP_013156668.1">
    <property type="nucleotide sequence ID" value="NC_014212.1"/>
</dbReference>
<name>D7BGQ6_ALLS1</name>
<dbReference type="HOGENOM" id="CLU_057697_0_0_0"/>
<dbReference type="PANTHER" id="PTHR34448:SF1">
    <property type="entry name" value="BLL6088 PROTEIN"/>
    <property type="match status" value="1"/>
</dbReference>
<keyword evidence="8" id="KW-0378">Hydrolase</keyword>
<evidence type="ECO:0000256" key="2">
    <source>
        <dbReference type="ARBA" id="ARBA00001946"/>
    </source>
</evidence>
<dbReference type="GO" id="GO:0046872">
    <property type="term" value="F:metal ion binding"/>
    <property type="evidence" value="ECO:0007669"/>
    <property type="project" value="UniProtKB-KW"/>
</dbReference>
<dbReference type="KEGG" id="msv:Mesil_0115"/>
<organism evidence="10 11">
    <name type="scientific">Allomeiothermus silvanus (strain ATCC 700542 / DSM 9946 / NBRC 106475 / NCIMB 13440 / VI-R2)</name>
    <name type="common">Thermus silvanus</name>
    <dbReference type="NCBI Taxonomy" id="526227"/>
    <lineage>
        <taxon>Bacteria</taxon>
        <taxon>Thermotogati</taxon>
        <taxon>Deinococcota</taxon>
        <taxon>Deinococci</taxon>
        <taxon>Thermales</taxon>
        <taxon>Thermaceae</taxon>
        <taxon>Allomeiothermus</taxon>
    </lineage>
</organism>
<dbReference type="InterPro" id="IPR052170">
    <property type="entry name" value="M29_Exopeptidase"/>
</dbReference>